<evidence type="ECO:0000313" key="2">
    <source>
        <dbReference type="EMBL" id="GAA3686747.1"/>
    </source>
</evidence>
<protein>
    <submittedName>
        <fullName evidence="2">VOC family protein</fullName>
    </submittedName>
</protein>
<dbReference type="Gene3D" id="3.10.180.10">
    <property type="entry name" value="2,3-Dihydroxybiphenyl 1,2-Dioxygenase, domain 1"/>
    <property type="match status" value="2"/>
</dbReference>
<evidence type="ECO:0000313" key="3">
    <source>
        <dbReference type="Proteomes" id="UP001500752"/>
    </source>
</evidence>
<dbReference type="Pfam" id="PF00903">
    <property type="entry name" value="Glyoxalase"/>
    <property type="match status" value="2"/>
</dbReference>
<dbReference type="InterPro" id="IPR037523">
    <property type="entry name" value="VOC_core"/>
</dbReference>
<sequence length="264" mass="28224">MPIRNEPWHTGTPCWVDLESDDIPAACAFYARLFGWSYEEAPGDSGGYAFALLDGRRAAGIGPRSEDPQGPPAWMTYLAADNADQVAGWITAAGGIVMVPAFDVMEAGRMLVAADGAGAVFGVWQARSSIGAQVRGEHGALCWSELHTRDYAGSKDFYARVFGYAYQAISDTDDFRYAGFRPVGADMDFGAVFEDNRSPAEVPNYWLPWFAVGDVDGVSGTAAELGARTLMPPADSDYGRMAVLAGPEGEPFGIIDPRMPEGSA</sequence>
<comment type="caution">
    <text evidence="2">The sequence shown here is derived from an EMBL/GenBank/DDBJ whole genome shotgun (WGS) entry which is preliminary data.</text>
</comment>
<dbReference type="EMBL" id="BAABEO010000017">
    <property type="protein sequence ID" value="GAA3686747.1"/>
    <property type="molecule type" value="Genomic_DNA"/>
</dbReference>
<dbReference type="InterPro" id="IPR029068">
    <property type="entry name" value="Glyas_Bleomycin-R_OHBP_Dase"/>
</dbReference>
<organism evidence="2 3">
    <name type="scientific">Arthrobacter ginkgonis</name>
    <dbReference type="NCBI Taxonomy" id="1630594"/>
    <lineage>
        <taxon>Bacteria</taxon>
        <taxon>Bacillati</taxon>
        <taxon>Actinomycetota</taxon>
        <taxon>Actinomycetes</taxon>
        <taxon>Micrococcales</taxon>
        <taxon>Micrococcaceae</taxon>
        <taxon>Arthrobacter</taxon>
    </lineage>
</organism>
<dbReference type="PROSITE" id="PS51819">
    <property type="entry name" value="VOC"/>
    <property type="match status" value="2"/>
</dbReference>
<keyword evidence="3" id="KW-1185">Reference proteome</keyword>
<proteinExistence type="predicted"/>
<accession>A0ABP7CBX9</accession>
<dbReference type="InterPro" id="IPR052164">
    <property type="entry name" value="Anthracycline_SecMetBiosynth"/>
</dbReference>
<dbReference type="CDD" id="cd07247">
    <property type="entry name" value="SgaA_N_like"/>
    <property type="match status" value="2"/>
</dbReference>
<feature type="domain" description="VOC" evidence="1">
    <location>
        <begin position="12"/>
        <end position="126"/>
    </location>
</feature>
<reference evidence="3" key="1">
    <citation type="journal article" date="2019" name="Int. J. Syst. Evol. Microbiol.">
        <title>The Global Catalogue of Microorganisms (GCM) 10K type strain sequencing project: providing services to taxonomists for standard genome sequencing and annotation.</title>
        <authorList>
            <consortium name="The Broad Institute Genomics Platform"/>
            <consortium name="The Broad Institute Genome Sequencing Center for Infectious Disease"/>
            <person name="Wu L."/>
            <person name="Ma J."/>
        </authorList>
    </citation>
    <scope>NUCLEOTIDE SEQUENCE [LARGE SCALE GENOMIC DNA]</scope>
    <source>
        <strain evidence="3">JCM 30742</strain>
    </source>
</reference>
<dbReference type="SUPFAM" id="SSF54593">
    <property type="entry name" value="Glyoxalase/Bleomycin resistance protein/Dihydroxybiphenyl dioxygenase"/>
    <property type="match status" value="2"/>
</dbReference>
<evidence type="ECO:0000259" key="1">
    <source>
        <dbReference type="PROSITE" id="PS51819"/>
    </source>
</evidence>
<gene>
    <name evidence="2" type="ORF">GCM10023081_25050</name>
</gene>
<name>A0ABP7CBX9_9MICC</name>
<dbReference type="RefSeq" id="WP_345151178.1">
    <property type="nucleotide sequence ID" value="NZ_BAABEO010000017.1"/>
</dbReference>
<dbReference type="PANTHER" id="PTHR33993">
    <property type="entry name" value="GLYOXALASE-RELATED"/>
    <property type="match status" value="1"/>
</dbReference>
<dbReference type="PANTHER" id="PTHR33993:SF14">
    <property type="entry name" value="GB|AAF24581.1"/>
    <property type="match status" value="1"/>
</dbReference>
<dbReference type="InterPro" id="IPR004360">
    <property type="entry name" value="Glyas_Fos-R_dOase_dom"/>
</dbReference>
<feature type="domain" description="VOC" evidence="1">
    <location>
        <begin position="140"/>
        <end position="257"/>
    </location>
</feature>
<dbReference type="Proteomes" id="UP001500752">
    <property type="component" value="Unassembled WGS sequence"/>
</dbReference>